<feature type="region of interest" description="Disordered" evidence="1">
    <location>
        <begin position="1"/>
        <end position="354"/>
    </location>
</feature>
<feature type="compositionally biased region" description="Acidic residues" evidence="1">
    <location>
        <begin position="134"/>
        <end position="185"/>
    </location>
</feature>
<name>A0A1W5CV67_9LECA</name>
<feature type="compositionally biased region" description="Polar residues" evidence="1">
    <location>
        <begin position="96"/>
        <end position="108"/>
    </location>
</feature>
<dbReference type="InterPro" id="IPR006880">
    <property type="entry name" value="INO80B_C"/>
</dbReference>
<proteinExistence type="predicted"/>
<dbReference type="PANTHER" id="PTHR21561:SF12">
    <property type="entry name" value="INO80 COMPLEX SUBUNIT B"/>
    <property type="match status" value="1"/>
</dbReference>
<feature type="compositionally biased region" description="Basic and acidic residues" evidence="1">
    <location>
        <begin position="212"/>
        <end position="223"/>
    </location>
</feature>
<feature type="compositionally biased region" description="Basic and acidic residues" evidence="1">
    <location>
        <begin position="321"/>
        <end position="352"/>
    </location>
</feature>
<feature type="region of interest" description="Disordered" evidence="1">
    <location>
        <begin position="360"/>
        <end position="379"/>
    </location>
</feature>
<reference evidence="4" key="1">
    <citation type="submission" date="2017-03" db="EMBL/GenBank/DDBJ databases">
        <authorList>
            <person name="Sharma R."/>
            <person name="Thines M."/>
        </authorList>
    </citation>
    <scope>NUCLEOTIDE SEQUENCE [LARGE SCALE GENOMIC DNA]</scope>
</reference>
<dbReference type="AlphaFoldDB" id="A0A1W5CV67"/>
<dbReference type="EMBL" id="FWEW01000365">
    <property type="protein sequence ID" value="SLM34660.1"/>
    <property type="molecule type" value="Genomic_DNA"/>
</dbReference>
<evidence type="ECO:0000313" key="4">
    <source>
        <dbReference type="Proteomes" id="UP000192927"/>
    </source>
</evidence>
<evidence type="ECO:0000256" key="1">
    <source>
        <dbReference type="SAM" id="MobiDB-lite"/>
    </source>
</evidence>
<organism evidence="3 4">
    <name type="scientific">Lasallia pustulata</name>
    <dbReference type="NCBI Taxonomy" id="136370"/>
    <lineage>
        <taxon>Eukaryota</taxon>
        <taxon>Fungi</taxon>
        <taxon>Dikarya</taxon>
        <taxon>Ascomycota</taxon>
        <taxon>Pezizomycotina</taxon>
        <taxon>Lecanoromycetes</taxon>
        <taxon>OSLEUM clade</taxon>
        <taxon>Umbilicariomycetidae</taxon>
        <taxon>Umbilicariales</taxon>
        <taxon>Umbilicariaceae</taxon>
        <taxon>Lasallia</taxon>
    </lineage>
</organism>
<feature type="compositionally biased region" description="Polar residues" evidence="1">
    <location>
        <begin position="279"/>
        <end position="288"/>
    </location>
</feature>
<dbReference type="InterPro" id="IPR029523">
    <property type="entry name" value="INO80B/Ies2"/>
</dbReference>
<accession>A0A1W5CV67</accession>
<feature type="domain" description="INO80 complex subunit B-like conserved region" evidence="2">
    <location>
        <begin position="325"/>
        <end position="414"/>
    </location>
</feature>
<dbReference type="GO" id="GO:0006338">
    <property type="term" value="P:chromatin remodeling"/>
    <property type="evidence" value="ECO:0007669"/>
    <property type="project" value="InterPro"/>
</dbReference>
<evidence type="ECO:0000259" key="2">
    <source>
        <dbReference type="SMART" id="SM01406"/>
    </source>
</evidence>
<dbReference type="GO" id="GO:0031011">
    <property type="term" value="C:Ino80 complex"/>
    <property type="evidence" value="ECO:0007669"/>
    <property type="project" value="InterPro"/>
</dbReference>
<dbReference type="Proteomes" id="UP000192927">
    <property type="component" value="Unassembled WGS sequence"/>
</dbReference>
<evidence type="ECO:0000313" key="3">
    <source>
        <dbReference type="EMBL" id="SLM34660.1"/>
    </source>
</evidence>
<dbReference type="SMART" id="SM01406">
    <property type="entry name" value="PAPA-1"/>
    <property type="match status" value="1"/>
</dbReference>
<feature type="compositionally biased region" description="Acidic residues" evidence="1">
    <location>
        <begin position="224"/>
        <end position="249"/>
    </location>
</feature>
<keyword evidence="4" id="KW-1185">Reference proteome</keyword>
<protein>
    <submittedName>
        <fullName evidence="3">INO80 complex, subunit Ies2</fullName>
    </submittedName>
</protein>
<feature type="compositionally biased region" description="Acidic residues" evidence="1">
    <location>
        <begin position="261"/>
        <end position="275"/>
    </location>
</feature>
<feature type="compositionally biased region" description="Acidic residues" evidence="1">
    <location>
        <begin position="12"/>
        <end position="23"/>
    </location>
</feature>
<sequence length="451" mass="49651">MLRPFRCRLSTEYDDSEGNDDWIVESKDRRPLVQPEARALDSTPQAPTVTRPRRAASGGMGTSITVARAPSKSPDETKKSIRLTVKMPSSKLREATSGTTKSISVNSRDTFEPGEILSGPRGSRAKKSYVVDSPSEDEDDEEQEEDDDVVPSEDDEEEEDEDGEGESDEADPEADADGDIDMDEEPTPRPPIIKMSGPASKPSLTVTPAQEGKVKGVEAKEMQLDDDDDDEDLSSLESDAEVEDDEDAGDSGQPGPIGADMEMEQEDEEDLDSDEGTPATGSRASTPDVSKMTKRQRSRLDQVMGGDFLQLPMEPQTKKHLTAEEHAMRRAEMARRRKNLSEKRNEEEKMDTINRLLKKQAPKRRGKISAAETNANGDMIGTPQLEADYEKPNPVFVRWVSDSKGCRVGVPEEWLGTPVGRVFEAGRGSGRMVEEVVESSFYRQVAGVPSK</sequence>
<dbReference type="PANTHER" id="PTHR21561">
    <property type="entry name" value="INO80 COMPLEX SUBUNIT B"/>
    <property type="match status" value="1"/>
</dbReference>
<dbReference type="Pfam" id="PF04795">
    <property type="entry name" value="PAPA-1"/>
    <property type="match status" value="1"/>
</dbReference>